<evidence type="ECO:0000256" key="9">
    <source>
        <dbReference type="SAM" id="SignalP"/>
    </source>
</evidence>
<dbReference type="InParanoid" id="A0A6P8HET2"/>
<evidence type="ECO:0000256" key="3">
    <source>
        <dbReference type="ARBA" id="ARBA00023295"/>
    </source>
</evidence>
<name>A0A6P8HET2_ACTTE</name>
<keyword evidence="9" id="KW-0732">Signal</keyword>
<keyword evidence="3" id="KW-0326">Glycosidase</keyword>
<evidence type="ECO:0000256" key="7">
    <source>
        <dbReference type="ARBA" id="ARBA00071505"/>
    </source>
</evidence>
<comment type="function">
    <text evidence="5">Catalyzes the hydrolysis of glucose from the disaccharide unit linked to hydroxylysine residues of collagen and collagen-like proteins.</text>
</comment>
<feature type="unsure residue" description="D or N" evidence="12">
    <location>
        <position position="442"/>
    </location>
</feature>
<accession>A0A6P8HET2</accession>
<protein>
    <recommendedName>
        <fullName evidence="7">Protein-glucosylgalactosylhydroxylysine glucosidase</fullName>
        <ecNumber evidence="6">3.2.1.107</ecNumber>
    </recommendedName>
    <alternativeName>
        <fullName evidence="8">Acid trehalase-like protein 1</fullName>
    </alternativeName>
</protein>
<evidence type="ECO:0000256" key="1">
    <source>
        <dbReference type="ARBA" id="ARBA00006768"/>
    </source>
</evidence>
<evidence type="ECO:0000256" key="4">
    <source>
        <dbReference type="ARBA" id="ARBA00051415"/>
    </source>
</evidence>
<dbReference type="Gene3D" id="1.50.10.10">
    <property type="match status" value="1"/>
</dbReference>
<dbReference type="Proteomes" id="UP000515163">
    <property type="component" value="Unplaced"/>
</dbReference>
<dbReference type="PANTHER" id="PTHR11051">
    <property type="entry name" value="GLYCOSYL HYDROLASE-RELATED"/>
    <property type="match status" value="1"/>
</dbReference>
<evidence type="ECO:0000259" key="10">
    <source>
        <dbReference type="Pfam" id="PF03632"/>
    </source>
</evidence>
<dbReference type="InterPro" id="IPR005195">
    <property type="entry name" value="Glyco_hydro_65_M"/>
</dbReference>
<evidence type="ECO:0000313" key="11">
    <source>
        <dbReference type="Proteomes" id="UP000515163"/>
    </source>
</evidence>
<organism evidence="11 12">
    <name type="scientific">Actinia tenebrosa</name>
    <name type="common">Australian red waratah sea anemone</name>
    <dbReference type="NCBI Taxonomy" id="6105"/>
    <lineage>
        <taxon>Eukaryota</taxon>
        <taxon>Metazoa</taxon>
        <taxon>Cnidaria</taxon>
        <taxon>Anthozoa</taxon>
        <taxon>Hexacorallia</taxon>
        <taxon>Actiniaria</taxon>
        <taxon>Actiniidae</taxon>
        <taxon>Actinia</taxon>
    </lineage>
</organism>
<dbReference type="PANTHER" id="PTHR11051:SF8">
    <property type="entry name" value="PROTEIN-GLUCOSYLGALACTOSYLHYDROXYLYSINE GLUCOSIDASE"/>
    <property type="match status" value="1"/>
</dbReference>
<feature type="chain" id="PRO_5028459824" description="Protein-glucosylgalactosylhydroxylysine glucosidase" evidence="9">
    <location>
        <begin position="19"/>
        <end position="706"/>
    </location>
</feature>
<dbReference type="FunCoup" id="A0A6P8HET2">
    <property type="interactions" value="394"/>
</dbReference>
<dbReference type="InterPro" id="IPR012341">
    <property type="entry name" value="6hp_glycosidase-like_sf"/>
</dbReference>
<feature type="domain" description="Glycoside hydrolase family 65 central catalytic" evidence="10">
    <location>
        <begin position="303"/>
        <end position="505"/>
    </location>
</feature>
<evidence type="ECO:0000256" key="8">
    <source>
        <dbReference type="ARBA" id="ARBA00079982"/>
    </source>
</evidence>
<keyword evidence="2" id="KW-0378">Hydrolase</keyword>
<evidence type="ECO:0000256" key="2">
    <source>
        <dbReference type="ARBA" id="ARBA00022801"/>
    </source>
</evidence>
<sequence length="706" mass="79766">MILFLLSVCFLLVLPVQSISTATVFESRSLPQNYLMASVGNGYISTVAYSDTVYLSGLFNGRGTTAPSHRARIPSTCDIQVRTNVPGKKDEVWSLDVSQGVFKYLLTAVNFTLKQNVYAHRVRQHVIISEVSVSNLMNEDIQIAFDTSFNPSSQDIDFKMVSPSRIRRLNQMFPSTQYTYKAMQGYIKETEEPDSPRLGVAVVWTGVPGDPITVTRHSSHKWYFVTAISSSLNTENFLQDAYNSYVSAMNDLDNLLGSHTKAWQEIWEQGRIELDGNLPLAQAVYGSLYYILSSIRPSWPYGLSPGGLATNGYNGHTFWDQETWMYPPLLMFFPLFAQSCLEYRLNRLQVAKNRAKKRSYQGAMFPWESAVTGNEVCPGQIYSDYEQHITGDIGIAAKQYWLATNDVQWLKEKGVDLIYSTAEFWASRVTLNQSKGQFVIYDVMPPDEDRGVVNNSVYTNVIAKLNLEFATKMIKNTPKNWKKIAENIYIPFDAQRQYHPEYEGYDLDIKVKQADVILLGFPLMYNMSSQVRKNDLTIYEPRTQPKGPAMTKSMFALNWLEIGELARAEASFNKSYLNVKEPFKVWTETPDGGAVNFITGAGGFLQAVIFGYGGFKLRESYLEFHPRLLPHTSQVKIVGLDYLGNSIDVIITMTSSNLTVTSRQSSSPVLEAVVQSSQRKYILDVGQTIVLPNTLTWIQKNTQNLI</sequence>
<feature type="signal peptide" evidence="9">
    <location>
        <begin position="1"/>
        <end position="18"/>
    </location>
</feature>
<dbReference type="OrthoDB" id="200349at2759"/>
<dbReference type="AlphaFoldDB" id="A0A6P8HET2"/>
<dbReference type="GO" id="GO:0005975">
    <property type="term" value="P:carbohydrate metabolic process"/>
    <property type="evidence" value="ECO:0007669"/>
    <property type="project" value="InterPro"/>
</dbReference>
<dbReference type="Pfam" id="PF03632">
    <property type="entry name" value="Glyco_hydro_65m"/>
    <property type="match status" value="1"/>
</dbReference>
<proteinExistence type="inferred from homology"/>
<dbReference type="FunFam" id="1.50.10.10:FF:000023">
    <property type="entry name" value="Protein-glucosylgalactosylhydroxylysine glucosidase"/>
    <property type="match status" value="1"/>
</dbReference>
<dbReference type="GO" id="GO:0047402">
    <property type="term" value="F:protein-glucosylgalactosylhydroxylysine glucosidase activity"/>
    <property type="evidence" value="ECO:0007669"/>
    <property type="project" value="UniProtKB-EC"/>
</dbReference>
<gene>
    <name evidence="12" type="primary">LOC116290584</name>
</gene>
<dbReference type="InterPro" id="IPR008928">
    <property type="entry name" value="6-hairpin_glycosidase_sf"/>
</dbReference>
<dbReference type="RefSeq" id="XP_031553518.1">
    <property type="nucleotide sequence ID" value="XM_031697658.1"/>
</dbReference>
<comment type="catalytic activity">
    <reaction evidence="4">
        <text>(5R)-5-O-[alpha-D-glucosyl-(1-&gt;2)-beta-D-galactosyl]-5-hydroxy-L-lysyl-[collagen] + H2O = (5R)-5-O-(beta-D-galactosyl)-5-hydroxy-L-lysyl-[collagen] + D-glucose</text>
        <dbReference type="Rhea" id="RHEA:11068"/>
        <dbReference type="Rhea" id="RHEA-COMP:12753"/>
        <dbReference type="Rhea" id="RHEA-COMP:12754"/>
        <dbReference type="ChEBI" id="CHEBI:4167"/>
        <dbReference type="ChEBI" id="CHEBI:15377"/>
        <dbReference type="ChEBI" id="CHEBI:133443"/>
        <dbReference type="ChEBI" id="CHEBI:133452"/>
        <dbReference type="EC" id="3.2.1.107"/>
    </reaction>
</comment>
<dbReference type="KEGG" id="aten:116290584"/>
<evidence type="ECO:0000256" key="6">
    <source>
        <dbReference type="ARBA" id="ARBA00066430"/>
    </source>
</evidence>
<dbReference type="SUPFAM" id="SSF48208">
    <property type="entry name" value="Six-hairpin glycosidases"/>
    <property type="match status" value="1"/>
</dbReference>
<reference evidence="12" key="1">
    <citation type="submission" date="2025-08" db="UniProtKB">
        <authorList>
            <consortium name="RefSeq"/>
        </authorList>
    </citation>
    <scope>IDENTIFICATION</scope>
    <source>
        <tissue evidence="12">Tentacle</tissue>
    </source>
</reference>
<evidence type="ECO:0000313" key="12">
    <source>
        <dbReference type="RefSeq" id="XP_031553518.1"/>
    </source>
</evidence>
<comment type="similarity">
    <text evidence="1">Belongs to the glycosyl hydrolase 65 family.</text>
</comment>
<keyword evidence="11" id="KW-1185">Reference proteome</keyword>
<evidence type="ECO:0000256" key="5">
    <source>
        <dbReference type="ARBA" id="ARBA00053339"/>
    </source>
</evidence>
<dbReference type="EC" id="3.2.1.107" evidence="6"/>